<comment type="caution">
    <text evidence="1">The sequence shown here is derived from an EMBL/GenBank/DDBJ whole genome shotgun (WGS) entry which is preliminary data.</text>
</comment>
<dbReference type="Proteomes" id="UP000748991">
    <property type="component" value="Unassembled WGS sequence"/>
</dbReference>
<protein>
    <submittedName>
        <fullName evidence="1">Uncharacterized protein</fullName>
    </submittedName>
</protein>
<evidence type="ECO:0000313" key="1">
    <source>
        <dbReference type="EMBL" id="MBS6535855.1"/>
    </source>
</evidence>
<evidence type="ECO:0000313" key="2">
    <source>
        <dbReference type="Proteomes" id="UP000748991"/>
    </source>
</evidence>
<dbReference type="EMBL" id="JAGZZP010000023">
    <property type="protein sequence ID" value="MBS6535855.1"/>
    <property type="molecule type" value="Genomic_DNA"/>
</dbReference>
<proteinExistence type="predicted"/>
<accession>A0A943SPU2</accession>
<dbReference type="RefSeq" id="WP_278638621.1">
    <property type="nucleotide sequence ID" value="NZ_JAGZZP010000023.1"/>
</dbReference>
<reference evidence="1" key="1">
    <citation type="submission" date="2021-02" db="EMBL/GenBank/DDBJ databases">
        <title>Infant gut strain persistence is associated with maternal origin, phylogeny, and functional potential including surface adhesion and iron acquisition.</title>
        <authorList>
            <person name="Lou Y.C."/>
        </authorList>
    </citation>
    <scope>NUCLEOTIDE SEQUENCE</scope>
    <source>
        <strain evidence="1">L3_060_052G1_dasL3_060_052G1_concoct_1</strain>
    </source>
</reference>
<name>A0A943SPU2_9FIRM</name>
<organism evidence="1 2">
    <name type="scientific">Peptoniphilus harei</name>
    <dbReference type="NCBI Taxonomy" id="54005"/>
    <lineage>
        <taxon>Bacteria</taxon>
        <taxon>Bacillati</taxon>
        <taxon>Bacillota</taxon>
        <taxon>Tissierellia</taxon>
        <taxon>Tissierellales</taxon>
        <taxon>Peptoniphilaceae</taxon>
        <taxon>Peptoniphilus</taxon>
    </lineage>
</organism>
<sequence>MDLRLKNMVAGTEIAEKQEVFRKYANIDTIQKLWVDMVKYYNEYHEISREHLRSILNFSKILFKWDNKDLEDILNKEYEERMEYKALFEGLECLYQKDFYKFKRILGELISGLGNLGEYALYSMSEGKIEDKNFTNDFGLYIEVVSDPYKQIQMETIFNLLFKDSDTLGFDYLDLEVKLLVMNDLYNGSLDFDEFYEDLNIGAREEISLYFPLFEEPLRIEITENTKFVQDSEGRFTILLIDNVQKRIPNALYRSYFIEQLKFGGIESIVCFDEFLNNELREEEYIQSLVGKTI</sequence>
<dbReference type="AlphaFoldDB" id="A0A943SPU2"/>
<gene>
    <name evidence="1" type="ORF">KH327_08495</name>
</gene>